<reference evidence="14" key="1">
    <citation type="journal article" date="2019" name="Int. J. Syst. Evol. Microbiol.">
        <title>The Global Catalogue of Microorganisms (GCM) 10K type strain sequencing project: providing services to taxonomists for standard genome sequencing and annotation.</title>
        <authorList>
            <consortium name="The Broad Institute Genomics Platform"/>
            <consortium name="The Broad Institute Genome Sequencing Center for Infectious Disease"/>
            <person name="Wu L."/>
            <person name="Ma J."/>
        </authorList>
    </citation>
    <scope>NUCLEOTIDE SEQUENCE [LARGE SCALE GENOMIC DNA]</scope>
    <source>
        <strain evidence="14">JCM 16021</strain>
    </source>
</reference>
<evidence type="ECO:0000259" key="11">
    <source>
        <dbReference type="Pfam" id="PF05547"/>
    </source>
</evidence>
<evidence type="ECO:0000256" key="6">
    <source>
        <dbReference type="ARBA" id="ARBA00022729"/>
    </source>
</evidence>
<evidence type="ECO:0000256" key="7">
    <source>
        <dbReference type="ARBA" id="ARBA00022801"/>
    </source>
</evidence>
<keyword evidence="5" id="KW-0479">Metal-binding</keyword>
<evidence type="ECO:0000256" key="10">
    <source>
        <dbReference type="SAM" id="SignalP"/>
    </source>
</evidence>
<proteinExistence type="predicted"/>
<dbReference type="InterPro" id="IPR008757">
    <property type="entry name" value="Peptidase_M6-like_domain"/>
</dbReference>
<dbReference type="Proteomes" id="UP001500575">
    <property type="component" value="Unassembled WGS sequence"/>
</dbReference>
<comment type="caution">
    <text evidence="13">The sequence shown here is derived from an EMBL/GenBank/DDBJ whole genome shotgun (WGS) entry which is preliminary data.</text>
</comment>
<evidence type="ECO:0000313" key="13">
    <source>
        <dbReference type="EMBL" id="GAA2115560.1"/>
    </source>
</evidence>
<dbReference type="Pfam" id="PF20773">
    <property type="entry name" value="InhA-like_MAM"/>
    <property type="match status" value="1"/>
</dbReference>
<evidence type="ECO:0000256" key="2">
    <source>
        <dbReference type="ARBA" id="ARBA00004613"/>
    </source>
</evidence>
<evidence type="ECO:0000256" key="4">
    <source>
        <dbReference type="ARBA" id="ARBA00022670"/>
    </source>
</evidence>
<protein>
    <submittedName>
        <fullName evidence="13">Immune inhibitor A</fullName>
    </submittedName>
</protein>
<dbReference type="PANTHER" id="PTHR13062:SF12">
    <property type="entry name" value="ALPHA-2-MACROGLOBULIN DOMAIN-CONTAINING PROTEIN"/>
    <property type="match status" value="1"/>
</dbReference>
<evidence type="ECO:0000256" key="3">
    <source>
        <dbReference type="ARBA" id="ARBA00022525"/>
    </source>
</evidence>
<keyword evidence="14" id="KW-1185">Reference proteome</keyword>
<gene>
    <name evidence="13" type="ORF">GCM10009843_05090</name>
</gene>
<name>A0ABP5JE62_9ACTN</name>
<organism evidence="13 14">
    <name type="scientific">Nocardioides bigeumensis</name>
    <dbReference type="NCBI Taxonomy" id="433657"/>
    <lineage>
        <taxon>Bacteria</taxon>
        <taxon>Bacillati</taxon>
        <taxon>Actinomycetota</taxon>
        <taxon>Actinomycetes</taxon>
        <taxon>Propionibacteriales</taxon>
        <taxon>Nocardioidaceae</taxon>
        <taxon>Nocardioides</taxon>
    </lineage>
</organism>
<evidence type="ECO:0000256" key="9">
    <source>
        <dbReference type="ARBA" id="ARBA00023049"/>
    </source>
</evidence>
<evidence type="ECO:0000256" key="1">
    <source>
        <dbReference type="ARBA" id="ARBA00001947"/>
    </source>
</evidence>
<accession>A0ABP5JE62</accession>
<keyword evidence="3" id="KW-0964">Secreted</keyword>
<keyword evidence="9" id="KW-0482">Metalloprotease</keyword>
<feature type="signal peptide" evidence="10">
    <location>
        <begin position="1"/>
        <end position="29"/>
    </location>
</feature>
<keyword evidence="8" id="KW-0862">Zinc</keyword>
<sequence>MNRIHRRRRQGLVLLVATTLLGGGVFASATVGASAQAPKKPSKAYVAAAKKADQDRGHVREETWALAKKREAQKQAALQRKLQGKKPFKGSGKNKTVPLEVEGKDRIFVVLAEFDTERRHPAYCDAEAVEPPGTQPCTYPSDGTPQEYDGPLHNTIPAPDRAVDNSTLHQTDYSADHYRDMYFNRMRKYYETQSSGRYTFDGDVTEWVKVPFNEARYGRDFCGDIVCNNTWFLLRDAMNVWTADQLDSGKSLADIQAYLKTFDVQDRYDIDGDGNYDEPDNFIDHFQIVHAGGDQAAGDPTFGSDAIWSHRWRAALSQHPNGIPGFNIGSGGVTGGITLPDNSTDVWVGDYTIQPENGGLGVFAHEYGHDLGLPDLYDTSGNTGGAENNTAFWSLMSSGANIGDGGSEGIGDAPTDLGVWELFQLGWLNAQGNQGPFYDVASAGEKSSHRLSANVPATRNGKQALFVVLPDNIVQFDVGTPYEGTHQFYSGNGNNLNNTMTKLGTTGTALTAQVRHEIETDWDYAFLEATTNGGQTWVPVLTNLSDNSGDQSGFNGSLTGITGTRAAWTQLTATLPAGTNGVRFRYQTDGAEAPSGFRVDDIRIGGTVIGNAESDEGWTFDGFSIATTIAERAEFNAYVAENRQYDGYDSSLRTAYNFSYGLTRPDWVETYPYQNGMLVSYWNEEFEDNNVGDHPGGGLILPVDARPGFTHWADNTLLRNRILSFDSTFGTEATDAITLHREVAGPGGTVVTQTATIPSSPAIPTFDDTKTYWFNGDGHGVTGAHVGRYQPGWYSVDVPKTGTTISVRGGFRDGVLKVDVAPKG</sequence>
<dbReference type="InterPro" id="IPR048665">
    <property type="entry name" value="InhA-like_VEG"/>
</dbReference>
<feature type="chain" id="PRO_5046573687" evidence="10">
    <location>
        <begin position="30"/>
        <end position="824"/>
    </location>
</feature>
<comment type="subcellular location">
    <subcellularLocation>
        <location evidence="2">Secreted</location>
    </subcellularLocation>
</comment>
<feature type="domain" description="Immune inhibitor A-like metallopeptidase VEG" evidence="12">
    <location>
        <begin position="637"/>
        <end position="773"/>
    </location>
</feature>
<comment type="cofactor">
    <cofactor evidence="1">
        <name>Zn(2+)</name>
        <dbReference type="ChEBI" id="CHEBI:29105"/>
    </cofactor>
</comment>
<keyword evidence="4" id="KW-0645">Protease</keyword>
<dbReference type="RefSeq" id="WP_344302040.1">
    <property type="nucleotide sequence ID" value="NZ_BAAAQQ010000002.1"/>
</dbReference>
<dbReference type="Pfam" id="PF20774">
    <property type="entry name" value="InhA-like_VEG"/>
    <property type="match status" value="1"/>
</dbReference>
<keyword evidence="6 10" id="KW-0732">Signal</keyword>
<feature type="domain" description="Peptidase M6-like" evidence="11">
    <location>
        <begin position="102"/>
        <end position="427"/>
    </location>
</feature>
<evidence type="ECO:0000313" key="14">
    <source>
        <dbReference type="Proteomes" id="UP001500575"/>
    </source>
</evidence>
<evidence type="ECO:0000256" key="8">
    <source>
        <dbReference type="ARBA" id="ARBA00022833"/>
    </source>
</evidence>
<evidence type="ECO:0000259" key="12">
    <source>
        <dbReference type="Pfam" id="PF20774"/>
    </source>
</evidence>
<dbReference type="SUPFAM" id="SSF55486">
    <property type="entry name" value="Metalloproteases ('zincins'), catalytic domain"/>
    <property type="match status" value="1"/>
</dbReference>
<dbReference type="Pfam" id="PF05547">
    <property type="entry name" value="Peptidase_M6"/>
    <property type="match status" value="1"/>
</dbReference>
<dbReference type="EMBL" id="BAAAQQ010000002">
    <property type="protein sequence ID" value="GAA2115560.1"/>
    <property type="molecule type" value="Genomic_DNA"/>
</dbReference>
<dbReference type="Gene3D" id="2.60.120.260">
    <property type="entry name" value="Galactose-binding domain-like"/>
    <property type="match status" value="1"/>
</dbReference>
<keyword evidence="7" id="KW-0378">Hydrolase</keyword>
<dbReference type="PANTHER" id="PTHR13062">
    <property type="entry name" value="COLLAGENASE"/>
    <property type="match status" value="1"/>
</dbReference>
<evidence type="ECO:0000256" key="5">
    <source>
        <dbReference type="ARBA" id="ARBA00022723"/>
    </source>
</evidence>
<dbReference type="NCBIfam" id="TIGR03296">
    <property type="entry name" value="M6dom_TIGR03296"/>
    <property type="match status" value="1"/>
</dbReference>